<accession>A0AAD7HST9</accession>
<keyword evidence="4" id="KW-1185">Reference proteome</keyword>
<evidence type="ECO:0000313" key="3">
    <source>
        <dbReference type="EMBL" id="KAJ7727564.1"/>
    </source>
</evidence>
<dbReference type="Proteomes" id="UP001215598">
    <property type="component" value="Unassembled WGS sequence"/>
</dbReference>
<evidence type="ECO:0000313" key="4">
    <source>
        <dbReference type="Proteomes" id="UP001215598"/>
    </source>
</evidence>
<reference evidence="3" key="1">
    <citation type="submission" date="2023-03" db="EMBL/GenBank/DDBJ databases">
        <title>Massive genome expansion in bonnet fungi (Mycena s.s.) driven by repeated elements and novel gene families across ecological guilds.</title>
        <authorList>
            <consortium name="Lawrence Berkeley National Laboratory"/>
            <person name="Harder C.B."/>
            <person name="Miyauchi S."/>
            <person name="Viragh M."/>
            <person name="Kuo A."/>
            <person name="Thoen E."/>
            <person name="Andreopoulos B."/>
            <person name="Lu D."/>
            <person name="Skrede I."/>
            <person name="Drula E."/>
            <person name="Henrissat B."/>
            <person name="Morin E."/>
            <person name="Kohler A."/>
            <person name="Barry K."/>
            <person name="LaButti K."/>
            <person name="Morin E."/>
            <person name="Salamov A."/>
            <person name="Lipzen A."/>
            <person name="Mereny Z."/>
            <person name="Hegedus B."/>
            <person name="Baldrian P."/>
            <person name="Stursova M."/>
            <person name="Weitz H."/>
            <person name="Taylor A."/>
            <person name="Grigoriev I.V."/>
            <person name="Nagy L.G."/>
            <person name="Martin F."/>
            <person name="Kauserud H."/>
        </authorList>
    </citation>
    <scope>NUCLEOTIDE SEQUENCE</scope>
    <source>
        <strain evidence="3">CBHHK182m</strain>
    </source>
</reference>
<evidence type="ECO:0000256" key="1">
    <source>
        <dbReference type="SAM" id="Coils"/>
    </source>
</evidence>
<protein>
    <submittedName>
        <fullName evidence="3">Uncharacterized protein</fullName>
    </submittedName>
</protein>
<comment type="caution">
    <text evidence="3">The sequence shown here is derived from an EMBL/GenBank/DDBJ whole genome shotgun (WGS) entry which is preliminary data.</text>
</comment>
<evidence type="ECO:0000256" key="2">
    <source>
        <dbReference type="SAM" id="MobiDB-lite"/>
    </source>
</evidence>
<gene>
    <name evidence="3" type="ORF">B0H16DRAFT_1735043</name>
</gene>
<organism evidence="3 4">
    <name type="scientific">Mycena metata</name>
    <dbReference type="NCBI Taxonomy" id="1033252"/>
    <lineage>
        <taxon>Eukaryota</taxon>
        <taxon>Fungi</taxon>
        <taxon>Dikarya</taxon>
        <taxon>Basidiomycota</taxon>
        <taxon>Agaricomycotina</taxon>
        <taxon>Agaricomycetes</taxon>
        <taxon>Agaricomycetidae</taxon>
        <taxon>Agaricales</taxon>
        <taxon>Marasmiineae</taxon>
        <taxon>Mycenaceae</taxon>
        <taxon>Mycena</taxon>
    </lineage>
</organism>
<proteinExistence type="predicted"/>
<sequence length="115" mass="12366">MSPAAPPTSGPLTPQPLTGKKKAFTKSKSEWLAPAILTAKTITAAAECAPFPYIKGVSGTVLILLQTVQNVKKNREDLEELCNTTTEIVTILHNQILTHGNTAAVKFKVLSILKR</sequence>
<dbReference type="AlphaFoldDB" id="A0AAD7HST9"/>
<dbReference type="EMBL" id="JARKIB010000178">
    <property type="protein sequence ID" value="KAJ7727564.1"/>
    <property type="molecule type" value="Genomic_DNA"/>
</dbReference>
<name>A0AAD7HST9_9AGAR</name>
<feature type="coiled-coil region" evidence="1">
    <location>
        <begin position="61"/>
        <end position="88"/>
    </location>
</feature>
<keyword evidence="1" id="KW-0175">Coiled coil</keyword>
<feature type="region of interest" description="Disordered" evidence="2">
    <location>
        <begin position="1"/>
        <end position="20"/>
    </location>
</feature>